<sequence>MTVRRMAAGVAAAAGIAAAVCGTEPAQADPLPQLPPFGTTLFTFGDANFCAGAISVALEAAPRAPGHVLAHVTPTGYLNGPCGNHVSLGWLGSQGLRSADVYVHSDGRPGRTETTDLWVGMGVAKIMAASWPMQGNFAEWYLYVP</sequence>
<protein>
    <recommendedName>
        <fullName evidence="4">Lipoprotein</fullName>
    </recommendedName>
</protein>
<feature type="chain" id="PRO_5029749147" description="Lipoprotein" evidence="1">
    <location>
        <begin position="29"/>
        <end position="145"/>
    </location>
</feature>
<comment type="caution">
    <text evidence="2">The sequence shown here is derived from an EMBL/GenBank/DDBJ whole genome shotgun (WGS) entry which is preliminary data.</text>
</comment>
<evidence type="ECO:0000256" key="1">
    <source>
        <dbReference type="SAM" id="SignalP"/>
    </source>
</evidence>
<organism evidence="2 3">
    <name type="scientific">Nocardia aurantia</name>
    <dbReference type="NCBI Taxonomy" id="2585199"/>
    <lineage>
        <taxon>Bacteria</taxon>
        <taxon>Bacillati</taxon>
        <taxon>Actinomycetota</taxon>
        <taxon>Actinomycetes</taxon>
        <taxon>Mycobacteriales</taxon>
        <taxon>Nocardiaceae</taxon>
        <taxon>Nocardia</taxon>
    </lineage>
</organism>
<evidence type="ECO:0000313" key="2">
    <source>
        <dbReference type="EMBL" id="MQY28849.1"/>
    </source>
</evidence>
<proteinExistence type="predicted"/>
<accession>A0A7K0DSV4</accession>
<keyword evidence="1" id="KW-0732">Signal</keyword>
<dbReference type="EMBL" id="WEGI01000009">
    <property type="protein sequence ID" value="MQY28849.1"/>
    <property type="molecule type" value="Genomic_DNA"/>
</dbReference>
<feature type="signal peptide" evidence="1">
    <location>
        <begin position="1"/>
        <end position="28"/>
    </location>
</feature>
<gene>
    <name evidence="2" type="ORF">NRB56_44340</name>
</gene>
<dbReference type="Proteomes" id="UP000431401">
    <property type="component" value="Unassembled WGS sequence"/>
</dbReference>
<evidence type="ECO:0008006" key="4">
    <source>
        <dbReference type="Google" id="ProtNLM"/>
    </source>
</evidence>
<evidence type="ECO:0000313" key="3">
    <source>
        <dbReference type="Proteomes" id="UP000431401"/>
    </source>
</evidence>
<name>A0A7K0DSV4_9NOCA</name>
<keyword evidence="3" id="KW-1185">Reference proteome</keyword>
<reference evidence="2 3" key="1">
    <citation type="submission" date="2019-10" db="EMBL/GenBank/DDBJ databases">
        <title>Nocardia macrotermitis sp. nov. and Nocardia aurantia sp. nov., isolated from the gut of fungus growing-termite Macrotermes natalensis.</title>
        <authorList>
            <person name="Benndorf R."/>
            <person name="Schwitalla J."/>
            <person name="Martin K."/>
            <person name="De Beer W."/>
            <person name="Kaster A.-K."/>
            <person name="Vollmers J."/>
            <person name="Poulsen M."/>
            <person name="Beemelmanns C."/>
        </authorList>
    </citation>
    <scope>NUCLEOTIDE SEQUENCE [LARGE SCALE GENOMIC DNA]</scope>
    <source>
        <strain evidence="2 3">RB56</strain>
    </source>
</reference>
<dbReference type="AlphaFoldDB" id="A0A7K0DSV4"/>